<name>A0A3L6DR10_MAIZE</name>
<sequence length="181" mass="19589">MELTVALLCIFCSGNHLTVVPSQEIILCIRVSRYAVRYTTVGSSSSSCCLPMHASWPSKRTVSLKGRKESERVSATSSIDLTQGPQCLASDDLAGVLESVPSSSDTPFHMVRTGSNVYSHDTLLCAMLDEFTTIILWLAPYSEADCACSQQLGETIFILAKAGLAADLHLTSERRKGGNHF</sequence>
<proteinExistence type="predicted"/>
<accession>A0A3L6DR10</accession>
<evidence type="ECO:0000313" key="2">
    <source>
        <dbReference type="EMBL" id="PWZ10021.1"/>
    </source>
</evidence>
<keyword evidence="1" id="KW-0732">Signal</keyword>
<dbReference type="EMBL" id="NCVQ01000009">
    <property type="protein sequence ID" value="PWZ10021.1"/>
    <property type="molecule type" value="Genomic_DNA"/>
</dbReference>
<dbReference type="AlphaFoldDB" id="A0A3L6DR10"/>
<reference evidence="2" key="1">
    <citation type="journal article" date="2018" name="Nat. Genet.">
        <title>Extensive intraspecific gene order and gene structural variations between Mo17 and other maize genomes.</title>
        <authorList>
            <person name="Sun S."/>
            <person name="Zhou Y."/>
            <person name="Chen J."/>
            <person name="Shi J."/>
            <person name="Zhao H."/>
            <person name="Zhao H."/>
            <person name="Song W."/>
            <person name="Zhang M."/>
            <person name="Cui Y."/>
            <person name="Dong X."/>
            <person name="Liu H."/>
            <person name="Ma X."/>
            <person name="Jiao Y."/>
            <person name="Wang B."/>
            <person name="Wei X."/>
            <person name="Stein J.C."/>
            <person name="Glaubitz J.C."/>
            <person name="Lu F."/>
            <person name="Yu G."/>
            <person name="Liang C."/>
            <person name="Fengler K."/>
            <person name="Li B."/>
            <person name="Rafalski A."/>
            <person name="Schnable P.S."/>
            <person name="Ware D.H."/>
            <person name="Buckler E.S."/>
            <person name="Lai J."/>
        </authorList>
    </citation>
    <scope>NUCLEOTIDE SEQUENCE [LARGE SCALE GENOMIC DNA]</scope>
    <source>
        <tissue evidence="2">Seedling</tissue>
    </source>
</reference>
<comment type="caution">
    <text evidence="2">The sequence shown here is derived from an EMBL/GenBank/DDBJ whole genome shotgun (WGS) entry which is preliminary data.</text>
</comment>
<organism evidence="2">
    <name type="scientific">Zea mays</name>
    <name type="common">Maize</name>
    <dbReference type="NCBI Taxonomy" id="4577"/>
    <lineage>
        <taxon>Eukaryota</taxon>
        <taxon>Viridiplantae</taxon>
        <taxon>Streptophyta</taxon>
        <taxon>Embryophyta</taxon>
        <taxon>Tracheophyta</taxon>
        <taxon>Spermatophyta</taxon>
        <taxon>Magnoliopsida</taxon>
        <taxon>Liliopsida</taxon>
        <taxon>Poales</taxon>
        <taxon>Poaceae</taxon>
        <taxon>PACMAD clade</taxon>
        <taxon>Panicoideae</taxon>
        <taxon>Andropogonodae</taxon>
        <taxon>Andropogoneae</taxon>
        <taxon>Tripsacinae</taxon>
        <taxon>Zea</taxon>
    </lineage>
</organism>
<feature type="chain" id="PRO_5018086485" evidence="1">
    <location>
        <begin position="23"/>
        <end position="181"/>
    </location>
</feature>
<evidence type="ECO:0000256" key="1">
    <source>
        <dbReference type="SAM" id="SignalP"/>
    </source>
</evidence>
<dbReference type="Proteomes" id="UP000251960">
    <property type="component" value="Chromosome 8"/>
</dbReference>
<protein>
    <submittedName>
        <fullName evidence="2">Uncharacterized protein</fullName>
    </submittedName>
</protein>
<feature type="signal peptide" evidence="1">
    <location>
        <begin position="1"/>
        <end position="22"/>
    </location>
</feature>
<gene>
    <name evidence="2" type="ORF">Zm00014a_016513</name>
</gene>